<sequence length="87" mass="10311">MEKVLQEQRNFLQVFNIVSSQGEKIDDSYEYQGIKAWHDFGGYTCWLQYNDLIVTLLFHNRVKFDYEHEDTVTKFIGKVDKILAKSS</sequence>
<dbReference type="EMBL" id="CP034759">
    <property type="protein sequence ID" value="QBG35850.1"/>
    <property type="molecule type" value="Genomic_DNA"/>
</dbReference>
<evidence type="ECO:0000313" key="2">
    <source>
        <dbReference type="Proteomes" id="UP000290244"/>
    </source>
</evidence>
<dbReference type="AlphaFoldDB" id="A0A4V0ZG28"/>
<proteinExistence type="predicted"/>
<dbReference type="InterPro" id="IPR021432">
    <property type="entry name" value="DUF3081"/>
</dbReference>
<protein>
    <submittedName>
        <fullName evidence="1">DUF3081 domain-containing protein</fullName>
    </submittedName>
</protein>
<name>A0A4V0ZG28_9GAMM</name>
<dbReference type="RefSeq" id="WP_130601426.1">
    <property type="nucleotide sequence ID" value="NZ_CP034759.1"/>
</dbReference>
<dbReference type="Proteomes" id="UP000290244">
    <property type="component" value="Chromosome"/>
</dbReference>
<dbReference type="OrthoDB" id="5818611at2"/>
<reference evidence="1 2" key="1">
    <citation type="submission" date="2018-12" db="EMBL/GenBank/DDBJ databases">
        <title>Complete genome of Litorilituus sediminis.</title>
        <authorList>
            <person name="Liu A."/>
            <person name="Rong J."/>
        </authorList>
    </citation>
    <scope>NUCLEOTIDE SEQUENCE [LARGE SCALE GENOMIC DNA]</scope>
    <source>
        <strain evidence="1 2">JCM 17549</strain>
    </source>
</reference>
<accession>A0A4V0ZG28</accession>
<gene>
    <name evidence="1" type="ORF">EMK97_09050</name>
</gene>
<keyword evidence="2" id="KW-1185">Reference proteome</keyword>
<evidence type="ECO:0000313" key="1">
    <source>
        <dbReference type="EMBL" id="QBG35850.1"/>
    </source>
</evidence>
<organism evidence="1 2">
    <name type="scientific">Litorilituus sediminis</name>
    <dbReference type="NCBI Taxonomy" id="718192"/>
    <lineage>
        <taxon>Bacteria</taxon>
        <taxon>Pseudomonadati</taxon>
        <taxon>Pseudomonadota</taxon>
        <taxon>Gammaproteobacteria</taxon>
        <taxon>Alteromonadales</taxon>
        <taxon>Colwelliaceae</taxon>
        <taxon>Litorilituus</taxon>
    </lineage>
</organism>
<dbReference type="KEGG" id="lsd:EMK97_09050"/>
<dbReference type="Pfam" id="PF11280">
    <property type="entry name" value="DUF3081"/>
    <property type="match status" value="1"/>
</dbReference>